<dbReference type="KEGG" id="mhw:ACT01_06730"/>
<accession>A0A848BYX2</accession>
<dbReference type="PANTHER" id="PTHR11845:SF13">
    <property type="entry name" value="5'-DEOXYNUCLEOTIDASE HDDC2"/>
    <property type="match status" value="1"/>
</dbReference>
<dbReference type="EMBL" id="JABAFG010000008">
    <property type="protein sequence ID" value="NME28247.1"/>
    <property type="molecule type" value="Genomic_DNA"/>
</dbReference>
<evidence type="ECO:0000313" key="4">
    <source>
        <dbReference type="Proteomes" id="UP000591071"/>
    </source>
</evidence>
<reference evidence="3 4" key="1">
    <citation type="submission" date="2020-04" db="EMBL/GenBank/DDBJ databases">
        <authorList>
            <person name="Hitch T.C.A."/>
            <person name="Wylensek D."/>
            <person name="Clavel T."/>
        </authorList>
    </citation>
    <scope>NUCLEOTIDE SEQUENCE [LARGE SCALE GENOMIC DNA]</scope>
    <source>
        <strain evidence="3 4">Oil-RF-744-FAT-WT-6-1</strain>
    </source>
</reference>
<keyword evidence="1 3" id="KW-0378">Hydrolase</keyword>
<protein>
    <submittedName>
        <fullName evidence="3">5'-deoxynucleotidase</fullName>
        <ecNumber evidence="3">3.1.3.89</ecNumber>
    </submittedName>
</protein>
<comment type="caution">
    <text evidence="3">The sequence shown here is derived from an EMBL/GenBank/DDBJ whole genome shotgun (WGS) entry which is preliminary data.</text>
</comment>
<dbReference type="AlphaFoldDB" id="A0A848BYX2"/>
<dbReference type="EC" id="3.1.3.89" evidence="3"/>
<proteinExistence type="predicted"/>
<sequence>MSHFFAILARMKFIRRWSLMRNTIEENVQEHTLQTAMIAYHLCLLHNTYYADGGTVDAGRAVLLALYHDASEVFTGDMPTPVKYFSPVMRRTYGEVEQLAQKRLVETLPEDLQPDYEWLICHAEEDPVWPFVKAADTLSAYLKCLQEKHAGNNEFNEAYETIGARLRDLGMPEVEQFLRDYAPSFLLSLDDMNGGS</sequence>
<evidence type="ECO:0000256" key="1">
    <source>
        <dbReference type="ARBA" id="ARBA00022801"/>
    </source>
</evidence>
<dbReference type="PANTHER" id="PTHR11845">
    <property type="entry name" value="5'-DEOXYNUCLEOTIDASE HDDC2"/>
    <property type="match status" value="1"/>
</dbReference>
<dbReference type="Pfam" id="PF12917">
    <property type="entry name" value="YfbR-like"/>
    <property type="match status" value="1"/>
</dbReference>
<dbReference type="Gene3D" id="1.10.3210.10">
    <property type="entry name" value="Hypothetical protein af1432"/>
    <property type="match status" value="1"/>
</dbReference>
<reference evidence="2 5" key="2">
    <citation type="submission" date="2024-10" db="EMBL/GenBank/DDBJ databases">
        <authorList>
            <person name="Sang B.-I."/>
            <person name="Prabhaharan D."/>
        </authorList>
    </citation>
    <scope>NUCLEOTIDE SEQUENCE [LARGE SCALE GENOMIC DNA]</scope>
    <source>
        <strain evidence="2 5">MH</strain>
    </source>
</reference>
<dbReference type="SUPFAM" id="SSF109604">
    <property type="entry name" value="HD-domain/PDEase-like"/>
    <property type="match status" value="1"/>
</dbReference>
<dbReference type="EMBL" id="JBIEKR010000007">
    <property type="protein sequence ID" value="MFG6273346.1"/>
    <property type="molecule type" value="Genomic_DNA"/>
</dbReference>
<dbReference type="Proteomes" id="UP001605989">
    <property type="component" value="Unassembled WGS sequence"/>
</dbReference>
<dbReference type="NCBIfam" id="NF003009">
    <property type="entry name" value="PRK03826.1"/>
    <property type="match status" value="1"/>
</dbReference>
<keyword evidence="5" id="KW-1185">Reference proteome</keyword>
<evidence type="ECO:0000313" key="3">
    <source>
        <dbReference type="EMBL" id="NME28247.1"/>
    </source>
</evidence>
<name>A0A848BYX2_9FIRM</name>
<gene>
    <name evidence="3" type="primary">yfbR</name>
    <name evidence="2" type="ORF">ACGTZG_09120</name>
    <name evidence="3" type="ORF">HF872_06375</name>
</gene>
<dbReference type="InterPro" id="IPR039356">
    <property type="entry name" value="YfbR/HDDC2"/>
</dbReference>
<evidence type="ECO:0000313" key="5">
    <source>
        <dbReference type="Proteomes" id="UP001605989"/>
    </source>
</evidence>
<dbReference type="OrthoDB" id="9812744at2"/>
<dbReference type="GO" id="GO:0002953">
    <property type="term" value="F:5'-deoxynucleotidase activity"/>
    <property type="evidence" value="ECO:0007669"/>
    <property type="project" value="UniProtKB-EC"/>
</dbReference>
<organism evidence="3 4">
    <name type="scientific">Megasphaera hexanoica</name>
    <dbReference type="NCBI Taxonomy" id="1675036"/>
    <lineage>
        <taxon>Bacteria</taxon>
        <taxon>Bacillati</taxon>
        <taxon>Bacillota</taxon>
        <taxon>Negativicutes</taxon>
        <taxon>Veillonellales</taxon>
        <taxon>Veillonellaceae</taxon>
        <taxon>Megasphaera</taxon>
    </lineage>
</organism>
<dbReference type="GO" id="GO:0005737">
    <property type="term" value="C:cytoplasm"/>
    <property type="evidence" value="ECO:0007669"/>
    <property type="project" value="TreeGrafter"/>
</dbReference>
<dbReference type="Proteomes" id="UP000591071">
    <property type="component" value="Unassembled WGS sequence"/>
</dbReference>
<dbReference type="RefSeq" id="WP_059075322.1">
    <property type="nucleotide sequence ID" value="NZ_CP011940.1"/>
</dbReference>
<evidence type="ECO:0000313" key="2">
    <source>
        <dbReference type="EMBL" id="MFG6273346.1"/>
    </source>
</evidence>